<dbReference type="InterPro" id="IPR036259">
    <property type="entry name" value="MFS_trans_sf"/>
</dbReference>
<feature type="transmembrane region" description="Helical" evidence="4">
    <location>
        <begin position="33"/>
        <end position="51"/>
    </location>
</feature>
<feature type="transmembrane region" description="Helical" evidence="4">
    <location>
        <begin position="323"/>
        <end position="343"/>
    </location>
</feature>
<dbReference type="EMBL" id="VULT01000026">
    <property type="protein sequence ID" value="MSS18594.1"/>
    <property type="molecule type" value="Genomic_DNA"/>
</dbReference>
<proteinExistence type="predicted"/>
<keyword evidence="2 4" id="KW-1133">Transmembrane helix</keyword>
<organism evidence="6 7">
    <name type="scientific">Sodaliphilus pleomorphus</name>
    <dbReference type="NCBI Taxonomy" id="2606626"/>
    <lineage>
        <taxon>Bacteria</taxon>
        <taxon>Pseudomonadati</taxon>
        <taxon>Bacteroidota</taxon>
        <taxon>Bacteroidia</taxon>
        <taxon>Bacteroidales</taxon>
        <taxon>Muribaculaceae</taxon>
        <taxon>Sodaliphilus</taxon>
    </lineage>
</organism>
<dbReference type="Proteomes" id="UP000483362">
    <property type="component" value="Unassembled WGS sequence"/>
</dbReference>
<dbReference type="Pfam" id="PF07690">
    <property type="entry name" value="MFS_1"/>
    <property type="match status" value="1"/>
</dbReference>
<dbReference type="PROSITE" id="PS50850">
    <property type="entry name" value="MFS"/>
    <property type="match status" value="1"/>
</dbReference>
<evidence type="ECO:0000259" key="5">
    <source>
        <dbReference type="PROSITE" id="PS50850"/>
    </source>
</evidence>
<protein>
    <submittedName>
        <fullName evidence="6">MFS transporter</fullName>
    </submittedName>
</protein>
<dbReference type="PANTHER" id="PTHR42910">
    <property type="entry name" value="TRANSPORTER SCO4007-RELATED"/>
    <property type="match status" value="1"/>
</dbReference>
<comment type="caution">
    <text evidence="6">The sequence shown here is derived from an EMBL/GenBank/DDBJ whole genome shotgun (WGS) entry which is preliminary data.</text>
</comment>
<evidence type="ECO:0000313" key="7">
    <source>
        <dbReference type="Proteomes" id="UP000483362"/>
    </source>
</evidence>
<keyword evidence="3 4" id="KW-0472">Membrane</keyword>
<feature type="domain" description="Major facilitator superfamily (MFS) profile" evidence="5">
    <location>
        <begin position="1"/>
        <end position="377"/>
    </location>
</feature>
<dbReference type="InterPro" id="IPR011701">
    <property type="entry name" value="MFS"/>
</dbReference>
<dbReference type="CDD" id="cd17324">
    <property type="entry name" value="MFS_NepI_like"/>
    <property type="match status" value="1"/>
</dbReference>
<dbReference type="SUPFAM" id="SSF103473">
    <property type="entry name" value="MFS general substrate transporter"/>
    <property type="match status" value="1"/>
</dbReference>
<reference evidence="6 7" key="1">
    <citation type="submission" date="2019-08" db="EMBL/GenBank/DDBJ databases">
        <title>In-depth cultivation of the pig gut microbiome towards novel bacterial diversity and tailored functional studies.</title>
        <authorList>
            <person name="Wylensek D."/>
            <person name="Hitch T.C.A."/>
            <person name="Clavel T."/>
        </authorList>
    </citation>
    <scope>NUCLEOTIDE SEQUENCE [LARGE SCALE GENOMIC DNA]</scope>
    <source>
        <strain evidence="6 7">Oil-RF-744-WCA-WT-10</strain>
    </source>
</reference>
<evidence type="ECO:0000256" key="1">
    <source>
        <dbReference type="ARBA" id="ARBA00022692"/>
    </source>
</evidence>
<feature type="transmembrane region" description="Helical" evidence="4">
    <location>
        <begin position="205"/>
        <end position="223"/>
    </location>
</feature>
<name>A0A6L5XGF7_9BACT</name>
<dbReference type="PANTHER" id="PTHR42910:SF1">
    <property type="entry name" value="MAJOR FACILITATOR SUPERFAMILY (MFS) PROFILE DOMAIN-CONTAINING PROTEIN"/>
    <property type="match status" value="1"/>
</dbReference>
<dbReference type="GO" id="GO:0022857">
    <property type="term" value="F:transmembrane transporter activity"/>
    <property type="evidence" value="ECO:0007669"/>
    <property type="project" value="InterPro"/>
</dbReference>
<evidence type="ECO:0000256" key="2">
    <source>
        <dbReference type="ARBA" id="ARBA00022989"/>
    </source>
</evidence>
<sequence length="377" mass="39663">MAVVAGLTVANLYYNQPLLELMRDQLGTGATEANLITVITQAGYAAGLCFLIPAGDLYSRRRLVVSCMIMAAVMALVIACATSVYVVWAASLVMGACSVIPQFFMPIAGQYSQPRNKARNMGYVLSGLLVGILGARVVSGFVGQWLGWRTMFFISAGIMVVCLVVTLYAMPAMKANFSGTYRQLMRSVVHIVATHRQVRIDSLRGGFAFGSFLAVWSCLAFHLSSDFGAGSDVVGLLGLCGLAGAVAASGMGRLVPVWGVRALSIAGALLQVAAWVLACVAGHSIVALAVVVIVLDVGLQCQQLSNQSDCLRLLPEAGNRANTIFMTTYFVGGALGTLLAGWGWELGRWPGVCAVGVAMALCSIGVSVLIDGRPARR</sequence>
<feature type="transmembrane region" description="Helical" evidence="4">
    <location>
        <begin position="63"/>
        <end position="86"/>
    </location>
</feature>
<dbReference type="InterPro" id="IPR020846">
    <property type="entry name" value="MFS_dom"/>
</dbReference>
<feature type="transmembrane region" description="Helical" evidence="4">
    <location>
        <begin position="284"/>
        <end position="302"/>
    </location>
</feature>
<keyword evidence="7" id="KW-1185">Reference proteome</keyword>
<evidence type="ECO:0000256" key="4">
    <source>
        <dbReference type="SAM" id="Phobius"/>
    </source>
</evidence>
<keyword evidence="1 4" id="KW-0812">Transmembrane</keyword>
<feature type="transmembrane region" description="Helical" evidence="4">
    <location>
        <begin position="92"/>
        <end position="111"/>
    </location>
</feature>
<dbReference type="Gene3D" id="1.20.1250.20">
    <property type="entry name" value="MFS general substrate transporter like domains"/>
    <property type="match status" value="1"/>
</dbReference>
<feature type="transmembrane region" description="Helical" evidence="4">
    <location>
        <begin position="349"/>
        <end position="370"/>
    </location>
</feature>
<feature type="transmembrane region" description="Helical" evidence="4">
    <location>
        <begin position="152"/>
        <end position="170"/>
    </location>
</feature>
<accession>A0A6L5XGF7</accession>
<evidence type="ECO:0000313" key="6">
    <source>
        <dbReference type="EMBL" id="MSS18594.1"/>
    </source>
</evidence>
<dbReference type="AlphaFoldDB" id="A0A6L5XGF7"/>
<feature type="transmembrane region" description="Helical" evidence="4">
    <location>
        <begin position="123"/>
        <end position="146"/>
    </location>
</feature>
<evidence type="ECO:0000256" key="3">
    <source>
        <dbReference type="ARBA" id="ARBA00023136"/>
    </source>
</evidence>
<gene>
    <name evidence="6" type="ORF">FYJ29_12640</name>
</gene>